<sequence length="1027" mass="116646">MNRLLASHTELIRILGCLLLFIGLAGQAQSPPREAQREQQLFEAQPSEALRLHIELLEIYAQKDPARAHHHAEKAQVLLLNNPPDPPLKIRLFLAWSKAHRHMGNYEEALADLNSARPEAENLEDSRMLAKILLENALVFRKMARFEEALALCRQAATRYQEQGDTAGEADTLRVIGQIHRSAGRYEDAKTAFREGLQLAETAGDPRVTAALYSYLAIIHYFQGAYPEALNHAESALAACQQHPGCRDKADYLNTIALTYARLGDWDTALEYYSATLEAHRQNNHAMGTALTLNNISSIHYKMDRLDEAETYLEEMVAINTRINNRRGLSIGYRNLAALHVERGNVSEAKDYLEKSVALNETEQDQRQSIIILNLYGRLHMLTGDYEAAKDAFQTEKALNEERHNESATAEAALNLARVSLATDQVSAAVGYLEETERIARRLESKPLLRDVFLELSRCWEKRGNYEQALQYHKRYLTIRDNLSEDEKIIARNRLDERVELVRRQRKIDMLEKDNQIQGLRLQEEKAASQLYATWLVVALLVALVGLLVYNRYAQSRLLHEKEQHNKVLEERVQDRTAQLQKRMDELETFEDLVRTINQEFEFEAVIDALLKQGARLLPRCDNVAFLQNGPDLVYRTDQGRQKPIKDIPAKAVRILAASAKTIGDGISIATVKPEFPYLQAWRAQELPEKMLVAEIREENRIFGFLIFEMNLADLKDPDLERLELFREHAILAFTKAAMIRELAETQEDFTEAAHLAGMAEVAGEVLHNLGNTLTSVRTSLHVMESELNNRRPRALLEKIHDIFVEHRQALEALSHQANFEKLPGALRSISQSWNKQVENLETENRRLGECVAKIQAILAEQRRVAHARYEKHTDLKQLIEKLVARERHRTFEKPIEIRCDLVQLPPVTLDRFKLHRILSCLLENAFQAIEAASNVKTGLVTITALDGTENEVIIEITDNGEGFAQQEHHKLFENGYTTRPGRPGSGLHYAANALALANGEIHILSEGPDQGARVRIHLPMGNDLAA</sequence>
<gene>
    <name evidence="5" type="ORF">J3U88_16920</name>
</gene>
<evidence type="ECO:0000256" key="2">
    <source>
        <dbReference type="ARBA" id="ARBA00022803"/>
    </source>
</evidence>
<evidence type="ECO:0000259" key="4">
    <source>
        <dbReference type="PROSITE" id="PS50109"/>
    </source>
</evidence>
<feature type="repeat" description="TPR" evidence="3">
    <location>
        <begin position="330"/>
        <end position="363"/>
    </location>
</feature>
<dbReference type="SUPFAM" id="SSF55874">
    <property type="entry name" value="ATPase domain of HSP90 chaperone/DNA topoisomerase II/histidine kinase"/>
    <property type="match status" value="1"/>
</dbReference>
<dbReference type="AlphaFoldDB" id="A0A8J7Q832"/>
<dbReference type="InterPro" id="IPR036890">
    <property type="entry name" value="HATPase_C_sf"/>
</dbReference>
<dbReference type="PANTHER" id="PTHR45641:SF19">
    <property type="entry name" value="NEPHROCYSTIN-3"/>
    <property type="match status" value="1"/>
</dbReference>
<dbReference type="SMART" id="SM00028">
    <property type="entry name" value="TPR"/>
    <property type="match status" value="10"/>
</dbReference>
<dbReference type="PANTHER" id="PTHR45641">
    <property type="entry name" value="TETRATRICOPEPTIDE REPEAT PROTEIN (AFU_ORTHOLOGUE AFUA_6G03870)"/>
    <property type="match status" value="1"/>
</dbReference>
<dbReference type="RefSeq" id="WP_207860115.1">
    <property type="nucleotide sequence ID" value="NZ_JAFREP010000016.1"/>
</dbReference>
<feature type="repeat" description="TPR" evidence="3">
    <location>
        <begin position="170"/>
        <end position="203"/>
    </location>
</feature>
<evidence type="ECO:0000256" key="3">
    <source>
        <dbReference type="PROSITE-ProRule" id="PRU00339"/>
    </source>
</evidence>
<organism evidence="5 6">
    <name type="scientific">Acanthopleuribacter pedis</name>
    <dbReference type="NCBI Taxonomy" id="442870"/>
    <lineage>
        <taxon>Bacteria</taxon>
        <taxon>Pseudomonadati</taxon>
        <taxon>Acidobacteriota</taxon>
        <taxon>Holophagae</taxon>
        <taxon>Acanthopleuribacterales</taxon>
        <taxon>Acanthopleuribacteraceae</taxon>
        <taxon>Acanthopleuribacter</taxon>
    </lineage>
</organism>
<comment type="caution">
    <text evidence="5">The sequence shown here is derived from an EMBL/GenBank/DDBJ whole genome shotgun (WGS) entry which is preliminary data.</text>
</comment>
<dbReference type="Pfam" id="PF13424">
    <property type="entry name" value="TPR_12"/>
    <property type="match status" value="3"/>
</dbReference>
<dbReference type="InterPro" id="IPR003594">
    <property type="entry name" value="HATPase_dom"/>
</dbReference>
<reference evidence="5" key="1">
    <citation type="submission" date="2021-03" db="EMBL/GenBank/DDBJ databases">
        <authorList>
            <person name="Wang G."/>
        </authorList>
    </citation>
    <scope>NUCLEOTIDE SEQUENCE</scope>
    <source>
        <strain evidence="5">KCTC 12899</strain>
    </source>
</reference>
<keyword evidence="6" id="KW-1185">Reference proteome</keyword>
<evidence type="ECO:0000256" key="1">
    <source>
        <dbReference type="ARBA" id="ARBA00022737"/>
    </source>
</evidence>
<dbReference type="PROSITE" id="PS50005">
    <property type="entry name" value="TPR"/>
    <property type="match status" value="3"/>
</dbReference>
<keyword evidence="1" id="KW-0677">Repeat</keyword>
<dbReference type="InterPro" id="IPR011990">
    <property type="entry name" value="TPR-like_helical_dom_sf"/>
</dbReference>
<name>A0A8J7Q832_9BACT</name>
<proteinExistence type="predicted"/>
<accession>A0A8J7Q832</accession>
<dbReference type="Proteomes" id="UP000664417">
    <property type="component" value="Unassembled WGS sequence"/>
</dbReference>
<dbReference type="SUPFAM" id="SSF48452">
    <property type="entry name" value="TPR-like"/>
    <property type="match status" value="2"/>
</dbReference>
<dbReference type="SMART" id="SM00387">
    <property type="entry name" value="HATPase_c"/>
    <property type="match status" value="1"/>
</dbReference>
<evidence type="ECO:0000313" key="5">
    <source>
        <dbReference type="EMBL" id="MBO1320161.1"/>
    </source>
</evidence>
<dbReference type="InterPro" id="IPR005467">
    <property type="entry name" value="His_kinase_dom"/>
</dbReference>
<keyword evidence="2 3" id="KW-0802">TPR repeat</keyword>
<feature type="domain" description="Histidine kinase" evidence="4">
    <location>
        <begin position="765"/>
        <end position="1023"/>
    </location>
</feature>
<feature type="repeat" description="TPR" evidence="3">
    <location>
        <begin position="250"/>
        <end position="283"/>
    </location>
</feature>
<dbReference type="Pfam" id="PF02518">
    <property type="entry name" value="HATPase_c"/>
    <property type="match status" value="1"/>
</dbReference>
<dbReference type="Gene3D" id="3.30.565.10">
    <property type="entry name" value="Histidine kinase-like ATPase, C-terminal domain"/>
    <property type="match status" value="1"/>
</dbReference>
<evidence type="ECO:0000313" key="6">
    <source>
        <dbReference type="Proteomes" id="UP000664417"/>
    </source>
</evidence>
<dbReference type="PROSITE" id="PS50109">
    <property type="entry name" value="HIS_KIN"/>
    <property type="match status" value="1"/>
</dbReference>
<protein>
    <submittedName>
        <fullName evidence="5">Tetratricopeptide repeat protein</fullName>
    </submittedName>
</protein>
<dbReference type="EMBL" id="JAFREP010000016">
    <property type="protein sequence ID" value="MBO1320161.1"/>
    <property type="molecule type" value="Genomic_DNA"/>
</dbReference>
<dbReference type="Gene3D" id="1.25.40.10">
    <property type="entry name" value="Tetratricopeptide repeat domain"/>
    <property type="match status" value="3"/>
</dbReference>
<dbReference type="InterPro" id="IPR019734">
    <property type="entry name" value="TPR_rpt"/>
</dbReference>